<dbReference type="InterPro" id="IPR002347">
    <property type="entry name" value="SDR_fam"/>
</dbReference>
<comment type="similarity">
    <text evidence="1">Belongs to the short-chain dehydrogenases/reductases (SDR) family.</text>
</comment>
<proteinExistence type="inferred from homology"/>
<dbReference type="Gene3D" id="3.40.50.720">
    <property type="entry name" value="NAD(P)-binding Rossmann-like Domain"/>
    <property type="match status" value="1"/>
</dbReference>
<dbReference type="PRINTS" id="PR00080">
    <property type="entry name" value="SDRFAMILY"/>
</dbReference>
<keyword evidence="4" id="KW-1185">Reference proteome</keyword>
<evidence type="ECO:0000256" key="2">
    <source>
        <dbReference type="ARBA" id="ARBA00023002"/>
    </source>
</evidence>
<dbReference type="CDD" id="cd05233">
    <property type="entry name" value="SDR_c"/>
    <property type="match status" value="1"/>
</dbReference>
<dbReference type="InterPro" id="IPR036291">
    <property type="entry name" value="NAD(P)-bd_dom_sf"/>
</dbReference>
<dbReference type="FunFam" id="3.40.50.720:FF:000084">
    <property type="entry name" value="Short-chain dehydrogenase reductase"/>
    <property type="match status" value="1"/>
</dbReference>
<sequence length="246" mass="25640">MDGKVAVVTGGAQGIGAAIATTLAERGATVVIADIRHDAAAAKAEEIEQRSGSRVRAARLDVTDPEAVRALAGSCGRVDVVVNNAGIATSAPTFELTDEAWRRTLDINLSGPFHVSREFGRLMRGRGGAIVNISSIAAFKATRPEVHVGYDVTKAGIIGLTRTLAAEWAREGIRVNAVAPGYTNTGILREVGAESPETVEAWKAQVPQHRLIEPAEIAEAVAFLASPAASAVTGHVLLADAGYTAW</sequence>
<dbReference type="Pfam" id="PF13561">
    <property type="entry name" value="adh_short_C2"/>
    <property type="match status" value="1"/>
</dbReference>
<evidence type="ECO:0000256" key="1">
    <source>
        <dbReference type="ARBA" id="ARBA00006484"/>
    </source>
</evidence>
<dbReference type="AlphaFoldDB" id="A0A318LPQ4"/>
<protein>
    <submittedName>
        <fullName evidence="3">Uncharacterized protein</fullName>
    </submittedName>
</protein>
<accession>A0A318LPQ4</accession>
<dbReference type="PANTHER" id="PTHR42760">
    <property type="entry name" value="SHORT-CHAIN DEHYDROGENASES/REDUCTASES FAMILY MEMBER"/>
    <property type="match status" value="1"/>
</dbReference>
<dbReference type="Proteomes" id="UP000247892">
    <property type="component" value="Unassembled WGS sequence"/>
</dbReference>
<evidence type="ECO:0000313" key="3">
    <source>
        <dbReference type="EMBL" id="PXY21547.1"/>
    </source>
</evidence>
<dbReference type="OrthoDB" id="286404at2"/>
<organism evidence="3 4">
    <name type="scientific">Prauserella flavalba</name>
    <dbReference type="NCBI Taxonomy" id="1477506"/>
    <lineage>
        <taxon>Bacteria</taxon>
        <taxon>Bacillati</taxon>
        <taxon>Actinomycetota</taxon>
        <taxon>Actinomycetes</taxon>
        <taxon>Pseudonocardiales</taxon>
        <taxon>Pseudonocardiaceae</taxon>
        <taxon>Prauserella</taxon>
    </lineage>
</organism>
<keyword evidence="2" id="KW-0560">Oxidoreductase</keyword>
<dbReference type="RefSeq" id="WP_110342976.1">
    <property type="nucleotide sequence ID" value="NZ_MASU01000015.1"/>
</dbReference>
<gene>
    <name evidence="3" type="ORF">BA062_32065</name>
</gene>
<evidence type="ECO:0000313" key="4">
    <source>
        <dbReference type="Proteomes" id="UP000247892"/>
    </source>
</evidence>
<dbReference type="PRINTS" id="PR00081">
    <property type="entry name" value="GDHRDH"/>
</dbReference>
<dbReference type="GO" id="GO:0016616">
    <property type="term" value="F:oxidoreductase activity, acting on the CH-OH group of donors, NAD or NADP as acceptor"/>
    <property type="evidence" value="ECO:0007669"/>
    <property type="project" value="TreeGrafter"/>
</dbReference>
<dbReference type="PANTHER" id="PTHR42760:SF115">
    <property type="entry name" value="3-OXOACYL-[ACYL-CARRIER-PROTEIN] REDUCTASE FABG"/>
    <property type="match status" value="1"/>
</dbReference>
<name>A0A318LPQ4_9PSEU</name>
<dbReference type="SUPFAM" id="SSF51735">
    <property type="entry name" value="NAD(P)-binding Rossmann-fold domains"/>
    <property type="match status" value="1"/>
</dbReference>
<reference evidence="3 4" key="1">
    <citation type="submission" date="2016-07" db="EMBL/GenBank/DDBJ databases">
        <title>Draft genome sequence of Prauserella sp. YIM 121212, isolated from alkaline soil.</title>
        <authorList>
            <person name="Ruckert C."/>
            <person name="Albersmeier A."/>
            <person name="Jiang C.-L."/>
            <person name="Jiang Y."/>
            <person name="Kalinowski J."/>
            <person name="Schneider O."/>
            <person name="Winkler A."/>
            <person name="Zotchev S.B."/>
        </authorList>
    </citation>
    <scope>NUCLEOTIDE SEQUENCE [LARGE SCALE GENOMIC DNA]</scope>
    <source>
        <strain evidence="3 4">YIM 121212</strain>
    </source>
</reference>
<comment type="caution">
    <text evidence="3">The sequence shown here is derived from an EMBL/GenBank/DDBJ whole genome shotgun (WGS) entry which is preliminary data.</text>
</comment>
<dbReference type="EMBL" id="MASU01000015">
    <property type="protein sequence ID" value="PXY21547.1"/>
    <property type="molecule type" value="Genomic_DNA"/>
</dbReference>